<accession>A0AAD0M1T6</accession>
<dbReference type="InterPro" id="IPR025285">
    <property type="entry name" value="DUF4145"/>
</dbReference>
<dbReference type="RefSeq" id="WP_005746311.1">
    <property type="nucleotide sequence ID" value="NZ_CP031225.1"/>
</dbReference>
<evidence type="ECO:0000259" key="1">
    <source>
        <dbReference type="Pfam" id="PF13643"/>
    </source>
</evidence>
<sequence>MKPTVKTPAFREKAFTCIHCSTLTTMSWSQLIADPYGTAYWTNVWICQCTHCRKESLWLAASKSSDIGVGTLCHPNQLPVPPAHECLPDDCATDFEEAREICGQSPRGAAALLRLCLQKLLVHLGGKGEHIDTDIKALVALGLDVHVQQALDVIRVTGNNAVHPLEMNLEDDEDSVLVLFEMINFIVEERISRPQKTQDRFANLPEKARIAIEKRDRPKI</sequence>
<protein>
    <submittedName>
        <fullName evidence="2">DUF4145 domain-containing protein</fullName>
    </submittedName>
</protein>
<reference evidence="2 3" key="1">
    <citation type="journal article" date="2011" name="PLoS Pathog.">
        <title>Dynamic evolution of pathogenicity revealed by sequencing and comparative genomics of 19 Pseudomonas syringae isolates.</title>
        <authorList>
            <person name="Baltrus D.A."/>
            <person name="Nishimura M.T."/>
            <person name="Romanchuk A."/>
            <person name="Chang J.H."/>
            <person name="Mukhtar M.S."/>
            <person name="Cherkis K."/>
            <person name="Roach J."/>
            <person name="Grant S.R."/>
            <person name="Jones C.D."/>
            <person name="Dangl J.L."/>
        </authorList>
    </citation>
    <scope>NUCLEOTIDE SEQUENCE [LARGE SCALE GENOMIC DNA]</scope>
    <source>
        <strain evidence="2 3">M301315</strain>
    </source>
</reference>
<gene>
    <name evidence="2" type="ORF">PLA107_019770</name>
</gene>
<dbReference type="Proteomes" id="UP000006426">
    <property type="component" value="Chromosome"/>
</dbReference>
<evidence type="ECO:0000313" key="3">
    <source>
        <dbReference type="Proteomes" id="UP000006426"/>
    </source>
</evidence>
<evidence type="ECO:0000313" key="2">
    <source>
        <dbReference type="EMBL" id="AXH57285.1"/>
    </source>
</evidence>
<proteinExistence type="predicted"/>
<dbReference type="AlphaFoldDB" id="A0AAD0M1T6"/>
<name>A0AAD0M1T6_PSEAV</name>
<organism evidence="2 3">
    <name type="scientific">Pseudomonas amygdali pv. lachrymans str. M301315</name>
    <dbReference type="NCBI Taxonomy" id="629260"/>
    <lineage>
        <taxon>Bacteria</taxon>
        <taxon>Pseudomonadati</taxon>
        <taxon>Pseudomonadota</taxon>
        <taxon>Gammaproteobacteria</taxon>
        <taxon>Pseudomonadales</taxon>
        <taxon>Pseudomonadaceae</taxon>
        <taxon>Pseudomonas</taxon>
        <taxon>Pseudomonas amygdali</taxon>
    </lineage>
</organism>
<dbReference type="Pfam" id="PF13643">
    <property type="entry name" value="DUF4145"/>
    <property type="match status" value="1"/>
</dbReference>
<feature type="domain" description="DUF4145" evidence="1">
    <location>
        <begin position="97"/>
        <end position="174"/>
    </location>
</feature>
<dbReference type="EMBL" id="CP031225">
    <property type="protein sequence ID" value="AXH57285.1"/>
    <property type="molecule type" value="Genomic_DNA"/>
</dbReference>